<dbReference type="Proteomes" id="UP000682928">
    <property type="component" value="Chromosome"/>
</dbReference>
<dbReference type="GO" id="GO:0005886">
    <property type="term" value="C:plasma membrane"/>
    <property type="evidence" value="ECO:0007669"/>
    <property type="project" value="UniProtKB-SubCell"/>
</dbReference>
<feature type="transmembrane region" description="Helical" evidence="9">
    <location>
        <begin position="36"/>
        <end position="53"/>
    </location>
</feature>
<keyword evidence="3" id="KW-0050">Antiport</keyword>
<keyword evidence="6 9" id="KW-1133">Transmembrane helix</keyword>
<evidence type="ECO:0000256" key="4">
    <source>
        <dbReference type="ARBA" id="ARBA00022475"/>
    </source>
</evidence>
<name>A0AA86IV76_9ENTR</name>
<dbReference type="EMBL" id="AP024590">
    <property type="protein sequence ID" value="BCU56366.1"/>
    <property type="molecule type" value="Genomic_DNA"/>
</dbReference>
<feature type="transmembrane region" description="Helical" evidence="9">
    <location>
        <begin position="234"/>
        <end position="253"/>
    </location>
</feature>
<feature type="transmembrane region" description="Helical" evidence="9">
    <location>
        <begin position="443"/>
        <end position="463"/>
    </location>
</feature>
<keyword evidence="5 9" id="KW-0812">Transmembrane</keyword>
<accession>A0AA86IV76</accession>
<evidence type="ECO:0000256" key="3">
    <source>
        <dbReference type="ARBA" id="ARBA00022449"/>
    </source>
</evidence>
<protein>
    <submittedName>
        <fullName evidence="11">Na+/H+ antiporter NhaC</fullName>
    </submittedName>
</protein>
<evidence type="ECO:0000256" key="8">
    <source>
        <dbReference type="ARBA" id="ARBA00038435"/>
    </source>
</evidence>
<evidence type="ECO:0000256" key="5">
    <source>
        <dbReference type="ARBA" id="ARBA00022692"/>
    </source>
</evidence>
<evidence type="ECO:0000313" key="12">
    <source>
        <dbReference type="Proteomes" id="UP000682928"/>
    </source>
</evidence>
<feature type="transmembrane region" description="Helical" evidence="9">
    <location>
        <begin position="191"/>
        <end position="213"/>
    </location>
</feature>
<feature type="transmembrane region" description="Helical" evidence="9">
    <location>
        <begin position="321"/>
        <end position="342"/>
    </location>
</feature>
<dbReference type="AlphaFoldDB" id="A0AA86IV76"/>
<keyword evidence="2" id="KW-0813">Transport</keyword>
<gene>
    <name evidence="11" type="ORF">ENKO_29600</name>
</gene>
<dbReference type="PANTHER" id="PTHR33451">
    <property type="entry name" value="MALATE-2H(+)/NA(+)-LACTATE ANTIPORTER"/>
    <property type="match status" value="1"/>
</dbReference>
<sequence length="483" mass="51980">MNANREPGFAAAMLLLAVVFMVFFVGIGLLNYPVEFILIVITLVTGFFARFYGAGWQSMMQTFIGKIKDAVPAMLILLTIGMLIGCWMVSGTIPLMVYYGLEIINPAYLYLTAFLVTVCISTFTGTSWGSAGTIGVALVAVAAAMNVSLPIAAGAVISGAYFGDKLSPLSDTTNMAALAAGAELYQSIRHMMYTSVPAFLFACLGFWIAGWDLQAAQALQLDTIPIMKNALEQLFWLNPLLMVPALLVFIGAMRKWDTVIVLVASSFMALGLAAVVLPFALADLVKAAINGFNTSMIPGFTTVVMNEATSKNITTLLNRGGMYSMVSPIVVMLCAFLFASALDVSGGLNVILQRLVKKLTSVTSTVLATMLTSSLLVACTGNAVISFFLVKNMYDPCFKTKKLHMVNMSRAMESGATLLEGLFPWTISGMFMAKTLGVATLEYAPWVLFNLSCFVMAVLYAVLARWSGFGTRYEPGNEKIITS</sequence>
<feature type="transmembrane region" description="Helical" evidence="9">
    <location>
        <begin position="362"/>
        <end position="390"/>
    </location>
</feature>
<dbReference type="InterPro" id="IPR004770">
    <property type="entry name" value="Na/H_antiport_NhaC"/>
</dbReference>
<evidence type="ECO:0000259" key="10">
    <source>
        <dbReference type="Pfam" id="PF03553"/>
    </source>
</evidence>
<dbReference type="InterPro" id="IPR052180">
    <property type="entry name" value="NhaC_Na-H+_Antiporter"/>
</dbReference>
<keyword evidence="7 9" id="KW-0472">Membrane</keyword>
<feature type="domain" description="Na+/H+ antiporter NhaC-like C-terminal" evidence="10">
    <location>
        <begin position="159"/>
        <end position="463"/>
    </location>
</feature>
<comment type="subcellular location">
    <subcellularLocation>
        <location evidence="1">Cell membrane</location>
        <topology evidence="1">Multi-pass membrane protein</topology>
    </subcellularLocation>
</comment>
<dbReference type="RefSeq" id="WP_088219906.1">
    <property type="nucleotide sequence ID" value="NZ_AP024590.1"/>
</dbReference>
<feature type="transmembrane region" description="Helical" evidence="9">
    <location>
        <begin position="74"/>
        <end position="101"/>
    </location>
</feature>
<comment type="similarity">
    <text evidence="8">Belongs to the NhaC Na(+)/H(+) (TC 2.A.35) antiporter family.</text>
</comment>
<evidence type="ECO:0000256" key="2">
    <source>
        <dbReference type="ARBA" id="ARBA00022448"/>
    </source>
</evidence>
<evidence type="ECO:0000256" key="6">
    <source>
        <dbReference type="ARBA" id="ARBA00022989"/>
    </source>
</evidence>
<feature type="transmembrane region" description="Helical" evidence="9">
    <location>
        <begin position="107"/>
        <end position="124"/>
    </location>
</feature>
<dbReference type="InterPro" id="IPR018461">
    <property type="entry name" value="Na/H_Antiport_NhaC-like_C"/>
</dbReference>
<evidence type="ECO:0000256" key="9">
    <source>
        <dbReference type="SAM" id="Phobius"/>
    </source>
</evidence>
<reference evidence="11" key="1">
    <citation type="submission" date="2021-04" db="EMBL/GenBank/DDBJ databases">
        <title>Difference and commonality of drug resistance evolution in various bacteria. and drug sensitivity profiles.</title>
        <authorList>
            <person name="Maeda T."/>
            <person name="Shibai A."/>
            <person name="Kawada K."/>
            <person name="Kotani H."/>
            <person name="Tarusawa Y."/>
            <person name="Tanabe K."/>
            <person name="Furusawa C."/>
        </authorList>
    </citation>
    <scope>NUCLEOTIDE SEQUENCE</scope>
    <source>
        <strain evidence="11">JCM 8580</strain>
    </source>
</reference>
<feature type="transmembrane region" description="Helical" evidence="9">
    <location>
        <begin position="136"/>
        <end position="162"/>
    </location>
</feature>
<dbReference type="Pfam" id="PF03553">
    <property type="entry name" value="Na_H_antiporter"/>
    <property type="match status" value="1"/>
</dbReference>
<proteinExistence type="inferred from homology"/>
<dbReference type="GO" id="GO:0015297">
    <property type="term" value="F:antiporter activity"/>
    <property type="evidence" value="ECO:0007669"/>
    <property type="project" value="UniProtKB-KW"/>
</dbReference>
<feature type="transmembrane region" description="Helical" evidence="9">
    <location>
        <begin position="411"/>
        <end position="431"/>
    </location>
</feature>
<dbReference type="PANTHER" id="PTHR33451:SF3">
    <property type="entry name" value="MALATE-2H(+)_NA(+)-LACTATE ANTIPORTER"/>
    <property type="match status" value="1"/>
</dbReference>
<feature type="transmembrane region" description="Helical" evidence="9">
    <location>
        <begin position="9"/>
        <end position="30"/>
    </location>
</feature>
<organism evidence="11 12">
    <name type="scientific">Enterobacter kobei</name>
    <dbReference type="NCBI Taxonomy" id="208224"/>
    <lineage>
        <taxon>Bacteria</taxon>
        <taxon>Pseudomonadati</taxon>
        <taxon>Pseudomonadota</taxon>
        <taxon>Gammaproteobacteria</taxon>
        <taxon>Enterobacterales</taxon>
        <taxon>Enterobacteriaceae</taxon>
        <taxon>Enterobacter</taxon>
        <taxon>Enterobacter cloacae complex</taxon>
    </lineage>
</organism>
<feature type="transmembrane region" description="Helical" evidence="9">
    <location>
        <begin position="259"/>
        <end position="281"/>
    </location>
</feature>
<keyword evidence="4" id="KW-1003">Cell membrane</keyword>
<dbReference type="NCBIfam" id="TIGR00931">
    <property type="entry name" value="antiport_nhaC"/>
    <property type="match status" value="1"/>
</dbReference>
<evidence type="ECO:0000256" key="1">
    <source>
        <dbReference type="ARBA" id="ARBA00004651"/>
    </source>
</evidence>
<evidence type="ECO:0000313" key="11">
    <source>
        <dbReference type="EMBL" id="BCU56366.1"/>
    </source>
</evidence>
<evidence type="ECO:0000256" key="7">
    <source>
        <dbReference type="ARBA" id="ARBA00023136"/>
    </source>
</evidence>